<evidence type="ECO:0000256" key="5">
    <source>
        <dbReference type="ARBA" id="ARBA00022970"/>
    </source>
</evidence>
<dbReference type="SMART" id="SM00382">
    <property type="entry name" value="AAA"/>
    <property type="match status" value="1"/>
</dbReference>
<comment type="caution">
    <text evidence="7">The sequence shown here is derived from an EMBL/GenBank/DDBJ whole genome shotgun (WGS) entry which is preliminary data.</text>
</comment>
<dbReference type="Proteomes" id="UP000070107">
    <property type="component" value="Unassembled WGS sequence"/>
</dbReference>
<dbReference type="GO" id="GO:0005524">
    <property type="term" value="F:ATP binding"/>
    <property type="evidence" value="ECO:0007669"/>
    <property type="project" value="UniProtKB-KW"/>
</dbReference>
<evidence type="ECO:0000256" key="3">
    <source>
        <dbReference type="ARBA" id="ARBA00022741"/>
    </source>
</evidence>
<organism evidence="7 8">
    <name type="scientific">Paramesorhizobium deserti</name>
    <dbReference type="NCBI Taxonomy" id="1494590"/>
    <lineage>
        <taxon>Bacteria</taxon>
        <taxon>Pseudomonadati</taxon>
        <taxon>Pseudomonadota</taxon>
        <taxon>Alphaproteobacteria</taxon>
        <taxon>Hyphomicrobiales</taxon>
        <taxon>Phyllobacteriaceae</taxon>
        <taxon>Paramesorhizobium</taxon>
    </lineage>
</organism>
<dbReference type="InterPro" id="IPR017871">
    <property type="entry name" value="ABC_transporter-like_CS"/>
</dbReference>
<dbReference type="OrthoDB" id="9776369at2"/>
<dbReference type="InterPro" id="IPR003593">
    <property type="entry name" value="AAA+_ATPase"/>
</dbReference>
<keyword evidence="3" id="KW-0547">Nucleotide-binding</keyword>
<dbReference type="RefSeq" id="WP_068885266.1">
    <property type="nucleotide sequence ID" value="NZ_LNTU01000041.1"/>
</dbReference>
<keyword evidence="5" id="KW-0029">Amino-acid transport</keyword>
<evidence type="ECO:0000259" key="6">
    <source>
        <dbReference type="PROSITE" id="PS50893"/>
    </source>
</evidence>
<dbReference type="InterPro" id="IPR052156">
    <property type="entry name" value="BCAA_Transport_ATP-bd_LivF"/>
</dbReference>
<dbReference type="Gene3D" id="3.40.50.300">
    <property type="entry name" value="P-loop containing nucleotide triphosphate hydrolases"/>
    <property type="match status" value="1"/>
</dbReference>
<dbReference type="STRING" id="1494590.ATN84_22630"/>
<evidence type="ECO:0000256" key="4">
    <source>
        <dbReference type="ARBA" id="ARBA00022840"/>
    </source>
</evidence>
<accession>A0A135HNB7</accession>
<keyword evidence="4 7" id="KW-0067">ATP-binding</keyword>
<dbReference type="GO" id="GO:0015807">
    <property type="term" value="P:L-amino acid transport"/>
    <property type="evidence" value="ECO:0007669"/>
    <property type="project" value="TreeGrafter"/>
</dbReference>
<dbReference type="SUPFAM" id="SSF52540">
    <property type="entry name" value="P-loop containing nucleoside triphosphate hydrolases"/>
    <property type="match status" value="1"/>
</dbReference>
<dbReference type="GO" id="GO:0015658">
    <property type="term" value="F:branched-chain amino acid transmembrane transporter activity"/>
    <property type="evidence" value="ECO:0007669"/>
    <property type="project" value="TreeGrafter"/>
</dbReference>
<evidence type="ECO:0000313" key="7">
    <source>
        <dbReference type="EMBL" id="KXF74694.1"/>
    </source>
</evidence>
<evidence type="ECO:0000256" key="1">
    <source>
        <dbReference type="ARBA" id="ARBA00005417"/>
    </source>
</evidence>
<sequence length="233" mass="24883">MLELKDVDTAYGAVPMLRNVTISVGAGELVCLLGPNGAGKTTTFMTICGVVRAQRGRVELMGKDVAALGTENLAALGVGVVPEGRRLFPGLTVLENLRLGYDAVSGGKLNFEAQLDKMSSLFPRIRERLRQEAGTLSGGEQAMVALARALIGEPRLVIMDEPSLGLSPKLIGEYFEITQEIHRCGTTILLIEQNAEMGLSIADRGYLLVKGRVAQEGPAKELLSSKAAKSLYL</sequence>
<dbReference type="PANTHER" id="PTHR43820:SF4">
    <property type="entry name" value="HIGH-AFFINITY BRANCHED-CHAIN AMINO ACID TRANSPORT ATP-BINDING PROTEIN LIVF"/>
    <property type="match status" value="1"/>
</dbReference>
<dbReference type="InterPro" id="IPR003439">
    <property type="entry name" value="ABC_transporter-like_ATP-bd"/>
</dbReference>
<dbReference type="CDD" id="cd03224">
    <property type="entry name" value="ABC_TM1139_LivF_branched"/>
    <property type="match status" value="1"/>
</dbReference>
<dbReference type="InterPro" id="IPR027417">
    <property type="entry name" value="P-loop_NTPase"/>
</dbReference>
<dbReference type="GO" id="GO:0016887">
    <property type="term" value="F:ATP hydrolysis activity"/>
    <property type="evidence" value="ECO:0007669"/>
    <property type="project" value="InterPro"/>
</dbReference>
<feature type="domain" description="ABC transporter" evidence="6">
    <location>
        <begin position="2"/>
        <end position="233"/>
    </location>
</feature>
<dbReference type="PROSITE" id="PS00211">
    <property type="entry name" value="ABC_TRANSPORTER_1"/>
    <property type="match status" value="1"/>
</dbReference>
<reference evidence="7 8" key="1">
    <citation type="submission" date="2015-11" db="EMBL/GenBank/DDBJ databases">
        <title>Draft genome sequence of Paramesorhizobium deserti A-3-E, a strain highly resistant to diverse beta-lactam antibiotics.</title>
        <authorList>
            <person name="Lv R."/>
            <person name="Yang X."/>
            <person name="Fang N."/>
            <person name="Guo J."/>
            <person name="Luo X."/>
            <person name="Peng F."/>
            <person name="Yang R."/>
            <person name="Cui Y."/>
            <person name="Fang C."/>
            <person name="Song Y."/>
        </authorList>
    </citation>
    <scope>NUCLEOTIDE SEQUENCE [LARGE SCALE GENOMIC DNA]</scope>
    <source>
        <strain evidence="7 8">A-3-E</strain>
    </source>
</reference>
<name>A0A135HNB7_9HYPH</name>
<protein>
    <submittedName>
        <fullName evidence="7">ABC transporter ATP-binding protein</fullName>
    </submittedName>
</protein>
<dbReference type="PANTHER" id="PTHR43820">
    <property type="entry name" value="HIGH-AFFINITY BRANCHED-CHAIN AMINO ACID TRANSPORT ATP-BINDING PROTEIN LIVF"/>
    <property type="match status" value="1"/>
</dbReference>
<dbReference type="PROSITE" id="PS50893">
    <property type="entry name" value="ABC_TRANSPORTER_2"/>
    <property type="match status" value="1"/>
</dbReference>
<keyword evidence="8" id="KW-1185">Reference proteome</keyword>
<dbReference type="EMBL" id="LNTU01000041">
    <property type="protein sequence ID" value="KXF74694.1"/>
    <property type="molecule type" value="Genomic_DNA"/>
</dbReference>
<dbReference type="Pfam" id="PF00005">
    <property type="entry name" value="ABC_tran"/>
    <property type="match status" value="1"/>
</dbReference>
<evidence type="ECO:0000313" key="8">
    <source>
        <dbReference type="Proteomes" id="UP000070107"/>
    </source>
</evidence>
<comment type="similarity">
    <text evidence="1">Belongs to the ABC transporter superfamily.</text>
</comment>
<dbReference type="AlphaFoldDB" id="A0A135HNB7"/>
<keyword evidence="2" id="KW-0813">Transport</keyword>
<evidence type="ECO:0000256" key="2">
    <source>
        <dbReference type="ARBA" id="ARBA00022448"/>
    </source>
</evidence>
<gene>
    <name evidence="7" type="ORF">ATN84_22630</name>
</gene>
<proteinExistence type="inferred from homology"/>